<feature type="transmembrane region" description="Helical" evidence="2">
    <location>
        <begin position="132"/>
        <end position="152"/>
    </location>
</feature>
<feature type="transmembrane region" description="Helical" evidence="2">
    <location>
        <begin position="103"/>
        <end position="125"/>
    </location>
</feature>
<keyword evidence="2" id="KW-0812">Transmembrane</keyword>
<feature type="transmembrane region" description="Helical" evidence="2">
    <location>
        <begin position="158"/>
        <end position="175"/>
    </location>
</feature>
<dbReference type="RefSeq" id="WP_143333296.1">
    <property type="nucleotide sequence ID" value="NZ_CP041626.1"/>
</dbReference>
<gene>
    <name evidence="3" type="ORF">FNV33_03690</name>
</gene>
<feature type="transmembrane region" description="Helical" evidence="2">
    <location>
        <begin position="365"/>
        <end position="384"/>
    </location>
</feature>
<feature type="transmembrane region" description="Helical" evidence="2">
    <location>
        <begin position="461"/>
        <end position="480"/>
    </location>
</feature>
<dbReference type="PANTHER" id="PTHR30282:SF0">
    <property type="entry name" value="P-AMINOBENZOYL-GLUTAMATE TRANSPORT PROTEIN"/>
    <property type="match status" value="1"/>
</dbReference>
<dbReference type="PANTHER" id="PTHR30282">
    <property type="entry name" value="P-AMINOBENZOYL GLUTAMATE TRANSPORTER"/>
    <property type="match status" value="1"/>
</dbReference>
<proteinExistence type="predicted"/>
<name>A0A516GI55_9LACT</name>
<evidence type="ECO:0000256" key="2">
    <source>
        <dbReference type="SAM" id="Phobius"/>
    </source>
</evidence>
<reference evidence="3 4" key="1">
    <citation type="submission" date="2019-07" db="EMBL/GenBank/DDBJ databases">
        <title>Genome assembly of a nasal isolate of Dolosigranulum pigrum from a chronic sinusitis patient.</title>
        <authorList>
            <person name="Baig S."/>
            <person name="Overballe-Petersen S."/>
            <person name="Kaspar U."/>
            <person name="Rendboe A."/>
            <person name="de Man T."/>
            <person name="Liu C."/>
            <person name="Price L.B."/>
            <person name="Stegger M."/>
            <person name="Becker K."/>
            <person name="Skytt Andersen P."/>
        </authorList>
    </citation>
    <scope>NUCLEOTIDE SEQUENCE [LARGE SCALE GENOMIC DNA]</scope>
    <source>
        <strain evidence="3 4">83VPs-KB5</strain>
    </source>
</reference>
<feature type="transmembrane region" description="Helical" evidence="2">
    <location>
        <begin position="492"/>
        <end position="517"/>
    </location>
</feature>
<accession>A0A516GI55</accession>
<feature type="transmembrane region" description="Helical" evidence="2">
    <location>
        <begin position="404"/>
        <end position="424"/>
    </location>
</feature>
<feature type="transmembrane region" description="Helical" evidence="2">
    <location>
        <begin position="321"/>
        <end position="344"/>
    </location>
</feature>
<keyword evidence="2" id="KW-1133">Transmembrane helix</keyword>
<feature type="transmembrane region" description="Helical" evidence="2">
    <location>
        <begin position="182"/>
        <end position="199"/>
    </location>
</feature>
<evidence type="ECO:0000313" key="4">
    <source>
        <dbReference type="Proteomes" id="UP000315953"/>
    </source>
</evidence>
<dbReference type="GO" id="GO:1902604">
    <property type="term" value="P:p-aminobenzoyl-glutamate transmembrane transport"/>
    <property type="evidence" value="ECO:0007669"/>
    <property type="project" value="InterPro"/>
</dbReference>
<evidence type="ECO:0000256" key="1">
    <source>
        <dbReference type="SAM" id="MobiDB-lite"/>
    </source>
</evidence>
<feature type="region of interest" description="Disordered" evidence="1">
    <location>
        <begin position="1"/>
        <end position="20"/>
    </location>
</feature>
<feature type="transmembrane region" description="Helical" evidence="2">
    <location>
        <begin position="41"/>
        <end position="61"/>
    </location>
</feature>
<dbReference type="InterPro" id="IPR004697">
    <property type="entry name" value="AbgT"/>
</dbReference>
<keyword evidence="2" id="KW-0472">Membrane</keyword>
<dbReference type="GO" id="GO:0015558">
    <property type="term" value="F:secondary active p-aminobenzoyl-glutamate transmembrane transporter activity"/>
    <property type="evidence" value="ECO:0007669"/>
    <property type="project" value="InterPro"/>
</dbReference>
<dbReference type="EMBL" id="CP041626">
    <property type="protein sequence ID" value="QDO91198.1"/>
    <property type="molecule type" value="Genomic_DNA"/>
</dbReference>
<feature type="transmembrane region" description="Helical" evidence="2">
    <location>
        <begin position="276"/>
        <end position="296"/>
    </location>
</feature>
<dbReference type="Pfam" id="PF03806">
    <property type="entry name" value="ABG_transport"/>
    <property type="match status" value="1"/>
</dbReference>
<feature type="transmembrane region" description="Helical" evidence="2">
    <location>
        <begin position="431"/>
        <end position="449"/>
    </location>
</feature>
<dbReference type="AlphaFoldDB" id="A0A516GI55"/>
<feature type="compositionally biased region" description="Basic and acidic residues" evidence="1">
    <location>
        <begin position="1"/>
        <end position="11"/>
    </location>
</feature>
<evidence type="ECO:0000313" key="3">
    <source>
        <dbReference type="EMBL" id="QDO91198.1"/>
    </source>
</evidence>
<dbReference type="Proteomes" id="UP000315953">
    <property type="component" value="Chromosome"/>
</dbReference>
<feature type="transmembrane region" description="Helical" evidence="2">
    <location>
        <begin position="229"/>
        <end position="247"/>
    </location>
</feature>
<dbReference type="KEGG" id="dpm:FNV33_03690"/>
<protein>
    <submittedName>
        <fullName evidence="3">AbgT family transporter</fullName>
    </submittedName>
</protein>
<organism evidence="3 4">
    <name type="scientific">Dolosigranulum pigrum</name>
    <dbReference type="NCBI Taxonomy" id="29394"/>
    <lineage>
        <taxon>Bacteria</taxon>
        <taxon>Bacillati</taxon>
        <taxon>Bacillota</taxon>
        <taxon>Bacilli</taxon>
        <taxon>Lactobacillales</taxon>
        <taxon>Carnobacteriaceae</taxon>
        <taxon>Dolosigranulum</taxon>
    </lineage>
</organism>
<sequence length="529" mass="56863">MTKDERKKSNSEMDTQEASQENSSGFFGWIERVGNKLPHPVVIFIVLAAIVMAVSAILSAMNFELSYFDSVAQEDSVVVAESLLSREGINYIFNNLVSNFTGFAPLGTVLVAMLGVGIAEWTGLISTSMKKLLENVPPMLLSAAIVFAGINSNIASDVGYVVVVPLGAIIFAGAGRHPIAGLAAAFAGVSGGFSANLLVGPTDALLQGLTNEALASANLNYDVAVTANWYFLIASTFILTIVGAWVTDKIIEPRLGEYNGNYKPDQEDITSEEARALKLAGISLLIYAVIMAYLMFDLGLPGSGFFQAIEESTGEMSINPFLSTGLMTAIFLLFTIPGITYGVSVGKIKDSNDFVEGMREAMGSMSGYIVLAFFASQLINYFNYSNLGKIISISGANFLQNAGFGGPLLIFVFILLVAFINLFMGSASAKWAILAPIFVPMFYNLGITPEMTQIAYRVADSTTNIISPLMTYFPMILIFMKRYDKDSGIGTLISTMLTYSLAFLAVWSVVLLIWYALGIPLGPGAHMTI</sequence>